<protein>
    <recommendedName>
        <fullName evidence="2">NlpC/P60 domain-containing protein</fullName>
    </recommendedName>
</protein>
<dbReference type="RefSeq" id="WP_368655382.1">
    <property type="nucleotide sequence ID" value="NZ_CP158262.1"/>
</dbReference>
<proteinExistence type="predicted"/>
<reference evidence="1" key="1">
    <citation type="submission" date="2024-05" db="EMBL/GenBank/DDBJ databases">
        <authorList>
            <person name="Luo Y.-C."/>
            <person name="Nicholds J."/>
            <person name="Mortimer T."/>
            <person name="Maboni G."/>
        </authorList>
    </citation>
    <scope>NUCLEOTIDE SEQUENCE</scope>
    <source>
        <strain evidence="1">144863</strain>
    </source>
</reference>
<accession>A0AB39ET60</accession>
<evidence type="ECO:0008006" key="2">
    <source>
        <dbReference type="Google" id="ProtNLM"/>
    </source>
</evidence>
<sequence length="130" mass="14556">MHWSEKFIGRPYIPGVADCMVLAEQVANEVLGLHIGIPTAHETSLRGQAEQLSRLKADFAVRVDAPIDAQPVLFVARGRFFHCGAVALIGGETWVLHNDQSAGMVVCQRMRDLTRWAYSLEGYYRWIATK</sequence>
<name>A0AB39ET60_9BURK</name>
<dbReference type="AlphaFoldDB" id="A0AB39ET60"/>
<organism evidence="1">
    <name type="scientific">Castellaniella ginsengisoli</name>
    <dbReference type="NCBI Taxonomy" id="546114"/>
    <lineage>
        <taxon>Bacteria</taxon>
        <taxon>Pseudomonadati</taxon>
        <taxon>Pseudomonadota</taxon>
        <taxon>Betaproteobacteria</taxon>
        <taxon>Burkholderiales</taxon>
        <taxon>Alcaligenaceae</taxon>
        <taxon>Castellaniella</taxon>
    </lineage>
</organism>
<evidence type="ECO:0000313" key="1">
    <source>
        <dbReference type="EMBL" id="XDJ68723.1"/>
    </source>
</evidence>
<gene>
    <name evidence="1" type="ORF">ABRY94_11670</name>
</gene>
<dbReference type="EMBL" id="CP158262">
    <property type="protein sequence ID" value="XDJ68723.1"/>
    <property type="molecule type" value="Genomic_DNA"/>
</dbReference>